<keyword evidence="3" id="KW-1015">Disulfide bond</keyword>
<reference evidence="7" key="1">
    <citation type="journal article" date="2023" name="Mol. Biol. Evol.">
        <title>Third-Generation Sequencing Reveals the Adaptive Role of the Epigenome in Three Deep-Sea Polychaetes.</title>
        <authorList>
            <person name="Perez M."/>
            <person name="Aroh O."/>
            <person name="Sun Y."/>
            <person name="Lan Y."/>
            <person name="Juniper S.K."/>
            <person name="Young C.R."/>
            <person name="Angers B."/>
            <person name="Qian P.Y."/>
        </authorList>
    </citation>
    <scope>NUCLEOTIDE SEQUENCE</scope>
    <source>
        <strain evidence="7">P08H-3</strain>
    </source>
</reference>
<dbReference type="AlphaFoldDB" id="A0AAD9IW54"/>
<sequence length="488" mass="54999">MFTMLSHNQQYIVDPGAELSLSCVFYKDNFNLFDNPIQWKKIQYGDVSEINILGNIKEPFDSTGRYEVTFDPQPPRYTMGLTLRNVSCLDNGNYTCEVRAPKSSELAVITYTVYIKDPVEDVYVDQDNSSLTIQKTSLNNVIFIENQPTTVRCIARGGSPPPELRVYLGAEDYTKYFRYDVISVISGQAGFRTLGMTSVLTSNDILVSSEDDGKRLNCVARVPGLNKVVSSVHVTVNYAPEIRCDPISADVGDRNVRLLCDVRAKPELTSWYWKLGENGTTISEGEVIDGYWTVVTKTDSTHHLELYIRETSSQSFQIYTLSAGNKVAMETRQVSLDRRHRHIQSEIRQEDTMSQRQQHPDFSDNNNNMVDAVFNSSTNNVARFSLSLLSLLAALVIYLFPSCTCIELEEMPPTTDKDIDNDRSFNWLVIHVMAYWCPLSLQATKSSSSLSGPENNLLSLTLPDTSAPSSYLYDLFDLCDLLIQVVSR</sequence>
<dbReference type="InterPro" id="IPR036179">
    <property type="entry name" value="Ig-like_dom_sf"/>
</dbReference>
<dbReference type="GO" id="GO:0005911">
    <property type="term" value="C:cell-cell junction"/>
    <property type="evidence" value="ECO:0007669"/>
    <property type="project" value="TreeGrafter"/>
</dbReference>
<dbReference type="PANTHER" id="PTHR11640">
    <property type="entry name" value="NEPHRIN"/>
    <property type="match status" value="1"/>
</dbReference>
<dbReference type="InterPro" id="IPR007110">
    <property type="entry name" value="Ig-like_dom"/>
</dbReference>
<dbReference type="PANTHER" id="PTHR11640:SF31">
    <property type="entry name" value="IRREGULAR CHIASM C-ROUGHEST PROTEIN-RELATED"/>
    <property type="match status" value="1"/>
</dbReference>
<keyword evidence="8" id="KW-1185">Reference proteome</keyword>
<comment type="subcellular location">
    <subcellularLocation>
        <location evidence="1">Membrane</location>
        <topology evidence="1">Single-pass type I membrane protein</topology>
    </subcellularLocation>
</comment>
<dbReference type="InterPro" id="IPR003599">
    <property type="entry name" value="Ig_sub"/>
</dbReference>
<evidence type="ECO:0000256" key="2">
    <source>
        <dbReference type="ARBA" id="ARBA00023136"/>
    </source>
</evidence>
<dbReference type="SMART" id="SM00409">
    <property type="entry name" value="IG"/>
    <property type="match status" value="3"/>
</dbReference>
<evidence type="ECO:0000313" key="7">
    <source>
        <dbReference type="EMBL" id="KAK2141678.1"/>
    </source>
</evidence>
<gene>
    <name evidence="7" type="ORF">LSH36_1058g01003</name>
</gene>
<dbReference type="GO" id="GO:0050839">
    <property type="term" value="F:cell adhesion molecule binding"/>
    <property type="evidence" value="ECO:0007669"/>
    <property type="project" value="TreeGrafter"/>
</dbReference>
<dbReference type="EMBL" id="JAODUP010001058">
    <property type="protein sequence ID" value="KAK2141678.1"/>
    <property type="molecule type" value="Genomic_DNA"/>
</dbReference>
<accession>A0AAD9IW54</accession>
<protein>
    <recommendedName>
        <fullName evidence="6">Ig-like domain-containing protein</fullName>
    </recommendedName>
</protein>
<dbReference type="GO" id="GO:0098609">
    <property type="term" value="P:cell-cell adhesion"/>
    <property type="evidence" value="ECO:0007669"/>
    <property type="project" value="TreeGrafter"/>
</dbReference>
<dbReference type="GO" id="GO:0005886">
    <property type="term" value="C:plasma membrane"/>
    <property type="evidence" value="ECO:0007669"/>
    <property type="project" value="TreeGrafter"/>
</dbReference>
<feature type="domain" description="Ig-like" evidence="6">
    <location>
        <begin position="1"/>
        <end position="107"/>
    </location>
</feature>
<organism evidence="7 8">
    <name type="scientific">Paralvinella palmiformis</name>
    <dbReference type="NCBI Taxonomy" id="53620"/>
    <lineage>
        <taxon>Eukaryota</taxon>
        <taxon>Metazoa</taxon>
        <taxon>Spiralia</taxon>
        <taxon>Lophotrochozoa</taxon>
        <taxon>Annelida</taxon>
        <taxon>Polychaeta</taxon>
        <taxon>Sedentaria</taxon>
        <taxon>Canalipalpata</taxon>
        <taxon>Terebellida</taxon>
        <taxon>Terebelliformia</taxon>
        <taxon>Alvinellidae</taxon>
        <taxon>Paralvinella</taxon>
    </lineage>
</organism>
<evidence type="ECO:0000256" key="1">
    <source>
        <dbReference type="ARBA" id="ARBA00004479"/>
    </source>
</evidence>
<dbReference type="SUPFAM" id="SSF48726">
    <property type="entry name" value="Immunoglobulin"/>
    <property type="match status" value="3"/>
</dbReference>
<evidence type="ECO:0000256" key="5">
    <source>
        <dbReference type="ARBA" id="ARBA00023319"/>
    </source>
</evidence>
<dbReference type="InterPro" id="IPR051275">
    <property type="entry name" value="Cell_adhesion_signaling"/>
</dbReference>
<dbReference type="Proteomes" id="UP001208570">
    <property type="component" value="Unassembled WGS sequence"/>
</dbReference>
<dbReference type="InterPro" id="IPR013783">
    <property type="entry name" value="Ig-like_fold"/>
</dbReference>
<keyword evidence="5" id="KW-0393">Immunoglobulin domain</keyword>
<evidence type="ECO:0000259" key="6">
    <source>
        <dbReference type="PROSITE" id="PS50835"/>
    </source>
</evidence>
<name>A0AAD9IW54_9ANNE</name>
<keyword evidence="4" id="KW-0325">Glycoprotein</keyword>
<comment type="caution">
    <text evidence="7">The sequence shown here is derived from an EMBL/GenBank/DDBJ whole genome shotgun (WGS) entry which is preliminary data.</text>
</comment>
<dbReference type="PROSITE" id="PS50835">
    <property type="entry name" value="IG_LIKE"/>
    <property type="match status" value="1"/>
</dbReference>
<keyword evidence="2" id="KW-0472">Membrane</keyword>
<proteinExistence type="predicted"/>
<evidence type="ECO:0000313" key="8">
    <source>
        <dbReference type="Proteomes" id="UP001208570"/>
    </source>
</evidence>
<dbReference type="Gene3D" id="2.60.40.10">
    <property type="entry name" value="Immunoglobulins"/>
    <property type="match status" value="3"/>
</dbReference>
<evidence type="ECO:0000256" key="4">
    <source>
        <dbReference type="ARBA" id="ARBA00023180"/>
    </source>
</evidence>
<evidence type="ECO:0000256" key="3">
    <source>
        <dbReference type="ARBA" id="ARBA00023157"/>
    </source>
</evidence>